<feature type="compositionally biased region" description="Polar residues" evidence="1">
    <location>
        <begin position="111"/>
        <end position="123"/>
    </location>
</feature>
<evidence type="ECO:0000256" key="1">
    <source>
        <dbReference type="SAM" id="MobiDB-lite"/>
    </source>
</evidence>
<accession>A0A5B0MA71</accession>
<evidence type="ECO:0000313" key="3">
    <source>
        <dbReference type="Proteomes" id="UP000324748"/>
    </source>
</evidence>
<dbReference type="InterPro" id="IPR044780">
    <property type="entry name" value="Heh2/Src1"/>
</dbReference>
<dbReference type="GO" id="GO:0005783">
    <property type="term" value="C:endoplasmic reticulum"/>
    <property type="evidence" value="ECO:0007669"/>
    <property type="project" value="TreeGrafter"/>
</dbReference>
<feature type="region of interest" description="Disordered" evidence="1">
    <location>
        <begin position="506"/>
        <end position="542"/>
    </location>
</feature>
<dbReference type="GO" id="GO:0003682">
    <property type="term" value="F:chromatin binding"/>
    <property type="evidence" value="ECO:0007669"/>
    <property type="project" value="InterPro"/>
</dbReference>
<dbReference type="PANTHER" id="PTHR47808">
    <property type="entry name" value="INNER NUCLEAR MEMBRANE PROTEIN HEH2-RELATED"/>
    <property type="match status" value="1"/>
</dbReference>
<dbReference type="Proteomes" id="UP000324748">
    <property type="component" value="Unassembled WGS sequence"/>
</dbReference>
<feature type="compositionally biased region" description="Low complexity" evidence="1">
    <location>
        <begin position="1232"/>
        <end position="1246"/>
    </location>
</feature>
<proteinExistence type="predicted"/>
<feature type="compositionally biased region" description="Polar residues" evidence="1">
    <location>
        <begin position="833"/>
        <end position="851"/>
    </location>
</feature>
<feature type="compositionally biased region" description="Polar residues" evidence="1">
    <location>
        <begin position="893"/>
        <end position="904"/>
    </location>
</feature>
<feature type="region of interest" description="Disordered" evidence="1">
    <location>
        <begin position="439"/>
        <end position="463"/>
    </location>
</feature>
<evidence type="ECO:0000313" key="2">
    <source>
        <dbReference type="EMBL" id="KAA1073206.1"/>
    </source>
</evidence>
<feature type="compositionally biased region" description="Low complexity" evidence="1">
    <location>
        <begin position="304"/>
        <end position="313"/>
    </location>
</feature>
<feature type="region of interest" description="Disordered" evidence="1">
    <location>
        <begin position="1211"/>
        <end position="1463"/>
    </location>
</feature>
<dbReference type="PANTHER" id="PTHR47808:SF2">
    <property type="entry name" value="LEM DOMAIN-CONTAINING PROTEIN 2"/>
    <property type="match status" value="1"/>
</dbReference>
<dbReference type="GO" id="GO:0071763">
    <property type="term" value="P:nuclear membrane organization"/>
    <property type="evidence" value="ECO:0007669"/>
    <property type="project" value="TreeGrafter"/>
</dbReference>
<organism evidence="2 3">
    <name type="scientific">Puccinia graminis f. sp. tritici</name>
    <dbReference type="NCBI Taxonomy" id="56615"/>
    <lineage>
        <taxon>Eukaryota</taxon>
        <taxon>Fungi</taxon>
        <taxon>Dikarya</taxon>
        <taxon>Basidiomycota</taxon>
        <taxon>Pucciniomycotina</taxon>
        <taxon>Pucciniomycetes</taxon>
        <taxon>Pucciniales</taxon>
        <taxon>Pucciniaceae</taxon>
        <taxon>Puccinia</taxon>
    </lineage>
</organism>
<feature type="compositionally biased region" description="Polar residues" evidence="1">
    <location>
        <begin position="178"/>
        <end position="189"/>
    </location>
</feature>
<feature type="region of interest" description="Disordered" evidence="1">
    <location>
        <begin position="653"/>
        <end position="736"/>
    </location>
</feature>
<name>A0A5B0MA71_PUCGR</name>
<dbReference type="GO" id="GO:0034399">
    <property type="term" value="C:nuclear periphery"/>
    <property type="evidence" value="ECO:0007669"/>
    <property type="project" value="TreeGrafter"/>
</dbReference>
<dbReference type="GO" id="GO:0005637">
    <property type="term" value="C:nuclear inner membrane"/>
    <property type="evidence" value="ECO:0007669"/>
    <property type="project" value="InterPro"/>
</dbReference>
<feature type="compositionally biased region" description="Low complexity" evidence="1">
    <location>
        <begin position="1422"/>
        <end position="1434"/>
    </location>
</feature>
<feature type="compositionally biased region" description="Polar residues" evidence="1">
    <location>
        <begin position="139"/>
        <end position="169"/>
    </location>
</feature>
<feature type="compositionally biased region" description="Polar residues" evidence="1">
    <location>
        <begin position="1442"/>
        <end position="1459"/>
    </location>
</feature>
<feature type="compositionally biased region" description="Polar residues" evidence="1">
    <location>
        <begin position="657"/>
        <end position="672"/>
    </location>
</feature>
<reference evidence="2 3" key="1">
    <citation type="submission" date="2019-05" db="EMBL/GenBank/DDBJ databases">
        <title>Emergence of the Ug99 lineage of the wheat stem rust pathogen through somatic hybridization.</title>
        <authorList>
            <person name="Li F."/>
            <person name="Upadhyaya N.M."/>
            <person name="Sperschneider J."/>
            <person name="Matny O."/>
            <person name="Nguyen-Phuc H."/>
            <person name="Mago R."/>
            <person name="Raley C."/>
            <person name="Miller M.E."/>
            <person name="Silverstein K.A.T."/>
            <person name="Henningsen E."/>
            <person name="Hirsch C.D."/>
            <person name="Visser B."/>
            <person name="Pretorius Z.A."/>
            <person name="Steffenson B.J."/>
            <person name="Schwessinger B."/>
            <person name="Dodds P.N."/>
            <person name="Figueroa M."/>
        </authorList>
    </citation>
    <scope>NUCLEOTIDE SEQUENCE [LARGE SCALE GENOMIC DNA]</scope>
    <source>
        <strain evidence="2">21-0</strain>
    </source>
</reference>
<feature type="region of interest" description="Disordered" evidence="1">
    <location>
        <begin position="95"/>
        <end position="392"/>
    </location>
</feature>
<feature type="compositionally biased region" description="Low complexity" evidence="1">
    <location>
        <begin position="1254"/>
        <end position="1275"/>
    </location>
</feature>
<dbReference type="OrthoDB" id="2503928at2759"/>
<protein>
    <submittedName>
        <fullName evidence="2">Inner nuclear membrane protein enriched at telomere/subtelomere region</fullName>
    </submittedName>
</protein>
<dbReference type="EMBL" id="VSWC01000158">
    <property type="protein sequence ID" value="KAA1073206.1"/>
    <property type="molecule type" value="Genomic_DNA"/>
</dbReference>
<feature type="region of interest" description="Disordered" evidence="1">
    <location>
        <begin position="786"/>
        <end position="869"/>
    </location>
</feature>
<feature type="region of interest" description="Disordered" evidence="1">
    <location>
        <begin position="893"/>
        <end position="914"/>
    </location>
</feature>
<gene>
    <name evidence="2" type="primary">SRC1_1</name>
    <name evidence="2" type="ORF">PGT21_003678</name>
</gene>
<sequence length="1503" mass="156440">MDVDQIISSSTNPEPPPDWMLPDFDPLKVKVSQLREILQLNSIRPASSNKKVDHAALYKKHILPKIHELLEAHCSVKASCEGIFDMRTGRYMTDESLEVGEPSNRRKTPIRTRSVTIATQADNTAIPEIPQPSAPAVGSTPSRRGSSKTLLDGKAQSQSADSTTTPTKQTPKRVPTKSPASANTSQSVPGTRKSPRFASPGSTHTPHGKSREDSWAASPLSDAHSTRRVKKTTVSKPDVSLPQPPDEAPLPKKGLSPSRPVPEGTSHPAKIKRVVSTPCPSPPDDDSSSDLTELTSEDDEIRAVADAALVSDSSEGEEVDIASIRGPPSMPERDTRRNPNSKVGVPVPPAVGIQHKTAVLPPLSTDSLPPARRPRIDERFPRNGKIVFSDTPADKSQFQIPSIIANGAPPVMPSSMNPLLIATAPYPLNRSVSPPTSLAAVEVSGSPAPKDVGPVPRPSTSAENCDFQIAPEPAVSNSVLVETADPTRTSIAQELALIHPSYGWYQVPSSSNGPPSEAHPLDQLPAPEQRHRPLSPDNPSEQPLIDLTTDWSSCPPDQPGAVPQSNVCCGTFEMIKDASGSGTQTLVAQNPMLRTIATFKWPASPAEVAAPGDSLASPPSILADKPEIALTPKPVLAAELCAARDTDMALRTPAPHQASSVILSDQTATPSSPCHVEAPQSDPASADDIEMASPTASSHEVFPSIPADEVETSSPPHSFVAPEFDPKEDTAPGPTSASASCIFAELLEIAMVPKPVLATELCTARDTDKASRTQTPHEASSVILVDQTATQPSSGHAEGPQYDSSSADDIEMASPTATSHEVLPSIPADEVETSPTSDSFAANELASTSTGRDGCALAAKPSDDNPWQEESEITSIPHLTWPQWPFTQSKALTEVASSSPSTSADLAGSQPAALSPPVPAPAINSVVADEAAEYLELHSMDAGDLILTCPSRTSADEVEKLPALEHVGAPQLDSSGDGDFTLPSPWCISAVKVETPAAPERSLAAALDSADDVDLSPPSPPCITANQADNQPAELVMVPEAASVSGDQAAPQLALNFEVDSADEADFSPPSPLFITAEQANDPPAELVMAPEAASVSADEAAPQLVLTAEVDPADEADFSPPSPLSITAEQANDPPAELVMAPEAASVSADEAAPQLVLTAEVDPADEADFSPPSPLSLTAEQDNLVITPASVSADEAAPQLPLAAEVDPADEADFSPPSPLSITADHHVALSPPSLSSTSGLPGTQPAGSVTAVDVESVSADEAAAERAWAAESDLADDADLSPPSPSSISSGQPDTQPAEPVTAAEVASVSADETVPQLLLALELDPTDDADFSPPSPSSTPGNQLDTQAAATQPVVPPEVPETFEDAAPEALLAPELDSADTALSPSPFSADLVDTQPHTTSDMFFAEKAEYTPPSPSSPSADQADSQTAARADEGNITPFSFASISPDQADTQPAFNLVTAPKLDSIELGDADTAPPTSPCDSCSSIPFDFDLESFFSS</sequence>
<feature type="compositionally biased region" description="Low complexity" evidence="1">
    <location>
        <begin position="1372"/>
        <end position="1384"/>
    </location>
</feature>
<comment type="caution">
    <text evidence="2">The sequence shown here is derived from an EMBL/GenBank/DDBJ whole genome shotgun (WGS) entry which is preliminary data.</text>
</comment>
<keyword evidence="3" id="KW-1185">Reference proteome</keyword>